<proteinExistence type="predicted"/>
<feature type="transmembrane region" description="Helical" evidence="1">
    <location>
        <begin position="43"/>
        <end position="66"/>
    </location>
</feature>
<dbReference type="AlphaFoldDB" id="A0A6B0GL64"/>
<accession>A0A6B0GL64</accession>
<dbReference type="Proteomes" id="UP000451471">
    <property type="component" value="Unassembled WGS sequence"/>
</dbReference>
<dbReference type="EMBL" id="WSZK01000015">
    <property type="protein sequence ID" value="MWG34189.1"/>
    <property type="molecule type" value="Genomic_DNA"/>
</dbReference>
<evidence type="ECO:0008006" key="4">
    <source>
        <dbReference type="Google" id="ProtNLM"/>
    </source>
</evidence>
<evidence type="ECO:0000256" key="1">
    <source>
        <dbReference type="SAM" id="Phobius"/>
    </source>
</evidence>
<name>A0A6B0GL64_9EURY</name>
<evidence type="ECO:0000313" key="2">
    <source>
        <dbReference type="EMBL" id="MWG34189.1"/>
    </source>
</evidence>
<evidence type="ECO:0000313" key="3">
    <source>
        <dbReference type="Proteomes" id="UP000451471"/>
    </source>
</evidence>
<organism evidence="2 3">
    <name type="scientific">Halomarina oriensis</name>
    <dbReference type="NCBI Taxonomy" id="671145"/>
    <lineage>
        <taxon>Archaea</taxon>
        <taxon>Methanobacteriati</taxon>
        <taxon>Methanobacteriota</taxon>
        <taxon>Stenosarchaea group</taxon>
        <taxon>Halobacteria</taxon>
        <taxon>Halobacteriales</taxon>
        <taxon>Natronomonadaceae</taxon>
        <taxon>Halomarina</taxon>
    </lineage>
</organism>
<dbReference type="RefSeq" id="WP_158203905.1">
    <property type="nucleotide sequence ID" value="NZ_WSZK01000015.1"/>
</dbReference>
<keyword evidence="3" id="KW-1185">Reference proteome</keyword>
<keyword evidence="1" id="KW-0472">Membrane</keyword>
<feature type="transmembrane region" description="Helical" evidence="1">
    <location>
        <begin position="15"/>
        <end position="37"/>
    </location>
</feature>
<protein>
    <recommendedName>
        <fullName evidence="4">DUF4175 domain-containing protein</fullName>
    </recommendedName>
</protein>
<sequence>MDIGRAVESWFREHVAVWFLALALLTGALYGGGQFLLGGSTTVALASGVGWGVLWAGGFLVVRGLLSE</sequence>
<keyword evidence="1" id="KW-1133">Transmembrane helix</keyword>
<keyword evidence="1" id="KW-0812">Transmembrane</keyword>
<reference evidence="2 3" key="1">
    <citation type="submission" date="2019-12" db="EMBL/GenBank/DDBJ databases">
        <title>Halocatena pleomorpha gen. nov. sp. nov., an extremely halophilic archaeon of family Halobacteriaceae isolated from saltpan soil.</title>
        <authorList>
            <person name="Pal Y."/>
            <person name="Verma A."/>
            <person name="Krishnamurthi S."/>
            <person name="Kumar P."/>
        </authorList>
    </citation>
    <scope>NUCLEOTIDE SEQUENCE [LARGE SCALE GENOMIC DNA]</scope>
    <source>
        <strain evidence="2 3">JCM 16495</strain>
    </source>
</reference>
<gene>
    <name evidence="2" type="ORF">GQS65_06740</name>
</gene>
<comment type="caution">
    <text evidence="2">The sequence shown here is derived from an EMBL/GenBank/DDBJ whole genome shotgun (WGS) entry which is preliminary data.</text>
</comment>